<keyword evidence="6" id="KW-1185">Reference proteome</keyword>
<reference evidence="5 6" key="1">
    <citation type="submission" date="2019-07" db="EMBL/GenBank/DDBJ databases">
        <title>Draft genome assembly of a fouling barnacle, Amphibalanus amphitrite (Darwin, 1854): The first reference genome for Thecostraca.</title>
        <authorList>
            <person name="Kim W."/>
        </authorList>
    </citation>
    <scope>NUCLEOTIDE SEQUENCE [LARGE SCALE GENOMIC DNA]</scope>
    <source>
        <strain evidence="5">SNU_AA5</strain>
        <tissue evidence="5">Soma without cirri and trophi</tissue>
    </source>
</reference>
<feature type="repeat" description="ANK" evidence="3">
    <location>
        <begin position="186"/>
        <end position="218"/>
    </location>
</feature>
<dbReference type="SMART" id="SM00248">
    <property type="entry name" value="ANK"/>
    <property type="match status" value="5"/>
</dbReference>
<feature type="repeat" description="ANK" evidence="3">
    <location>
        <begin position="87"/>
        <end position="119"/>
    </location>
</feature>
<name>A0A6A4X0H1_AMPAM</name>
<dbReference type="AlphaFoldDB" id="A0A6A4X0H1"/>
<feature type="repeat" description="ANK" evidence="3">
    <location>
        <begin position="219"/>
        <end position="251"/>
    </location>
</feature>
<dbReference type="PRINTS" id="PR01415">
    <property type="entry name" value="ANKYRIN"/>
</dbReference>
<feature type="region of interest" description="Disordered" evidence="4">
    <location>
        <begin position="1"/>
        <end position="43"/>
    </location>
</feature>
<comment type="caution">
    <text evidence="5">The sequence shown here is derived from an EMBL/GenBank/DDBJ whole genome shotgun (WGS) entry which is preliminary data.</text>
</comment>
<dbReference type="InterPro" id="IPR036770">
    <property type="entry name" value="Ankyrin_rpt-contain_sf"/>
</dbReference>
<feature type="compositionally biased region" description="Low complexity" evidence="4">
    <location>
        <begin position="721"/>
        <end position="733"/>
    </location>
</feature>
<feature type="region of interest" description="Disordered" evidence="4">
    <location>
        <begin position="791"/>
        <end position="906"/>
    </location>
</feature>
<dbReference type="Proteomes" id="UP000440578">
    <property type="component" value="Unassembled WGS sequence"/>
</dbReference>
<evidence type="ECO:0000256" key="2">
    <source>
        <dbReference type="ARBA" id="ARBA00023043"/>
    </source>
</evidence>
<feature type="repeat" description="ANK" evidence="3">
    <location>
        <begin position="153"/>
        <end position="185"/>
    </location>
</feature>
<keyword evidence="2 3" id="KW-0040">ANK repeat</keyword>
<dbReference type="PROSITE" id="PS50088">
    <property type="entry name" value="ANK_REPEAT"/>
    <property type="match status" value="5"/>
</dbReference>
<evidence type="ECO:0000313" key="6">
    <source>
        <dbReference type="Proteomes" id="UP000440578"/>
    </source>
</evidence>
<evidence type="ECO:0000313" key="5">
    <source>
        <dbReference type="EMBL" id="KAF0308288.1"/>
    </source>
</evidence>
<feature type="compositionally biased region" description="Pro residues" evidence="4">
    <location>
        <begin position="392"/>
        <end position="401"/>
    </location>
</feature>
<dbReference type="PANTHER" id="PTHR24198">
    <property type="entry name" value="ANKYRIN REPEAT AND PROTEIN KINASE DOMAIN-CONTAINING PROTEIN"/>
    <property type="match status" value="1"/>
</dbReference>
<dbReference type="OrthoDB" id="6346951at2759"/>
<dbReference type="InterPro" id="IPR002110">
    <property type="entry name" value="Ankyrin_rpt"/>
</dbReference>
<evidence type="ECO:0000256" key="1">
    <source>
        <dbReference type="ARBA" id="ARBA00022737"/>
    </source>
</evidence>
<dbReference type="EMBL" id="VIIS01000496">
    <property type="protein sequence ID" value="KAF0308288.1"/>
    <property type="molecule type" value="Genomic_DNA"/>
</dbReference>
<feature type="repeat" description="ANK" evidence="3">
    <location>
        <begin position="120"/>
        <end position="152"/>
    </location>
</feature>
<organism evidence="5 6">
    <name type="scientific">Amphibalanus amphitrite</name>
    <name type="common">Striped barnacle</name>
    <name type="synonym">Balanus amphitrite</name>
    <dbReference type="NCBI Taxonomy" id="1232801"/>
    <lineage>
        <taxon>Eukaryota</taxon>
        <taxon>Metazoa</taxon>
        <taxon>Ecdysozoa</taxon>
        <taxon>Arthropoda</taxon>
        <taxon>Crustacea</taxon>
        <taxon>Multicrustacea</taxon>
        <taxon>Cirripedia</taxon>
        <taxon>Thoracica</taxon>
        <taxon>Thoracicalcarea</taxon>
        <taxon>Balanomorpha</taxon>
        <taxon>Balanoidea</taxon>
        <taxon>Balanidae</taxon>
        <taxon>Amphibalaninae</taxon>
        <taxon>Amphibalanus</taxon>
    </lineage>
</organism>
<dbReference type="SUPFAM" id="SSF48403">
    <property type="entry name" value="Ankyrin repeat"/>
    <property type="match status" value="1"/>
</dbReference>
<dbReference type="PROSITE" id="PS50297">
    <property type="entry name" value="ANK_REP_REGION"/>
    <property type="match status" value="5"/>
</dbReference>
<evidence type="ECO:0000256" key="3">
    <source>
        <dbReference type="PROSITE-ProRule" id="PRU00023"/>
    </source>
</evidence>
<dbReference type="Pfam" id="PF12796">
    <property type="entry name" value="Ank_2"/>
    <property type="match status" value="2"/>
</dbReference>
<proteinExistence type="predicted"/>
<feature type="compositionally biased region" description="Polar residues" evidence="4">
    <location>
        <begin position="615"/>
        <end position="631"/>
    </location>
</feature>
<dbReference type="GO" id="GO:0005737">
    <property type="term" value="C:cytoplasm"/>
    <property type="evidence" value="ECO:0007669"/>
    <property type="project" value="TreeGrafter"/>
</dbReference>
<dbReference type="Pfam" id="PF00023">
    <property type="entry name" value="Ank"/>
    <property type="match status" value="1"/>
</dbReference>
<sequence length="906" mass="94999">MKKVLSRLAKVGRSSSHAAAEPAERDPQADTAGGTPGEQTERPAAYDLVGRERTLSGLQRAVWDGDVARVRSLTAKSTAGVQARDREGRSLLHLAAARGHREMVELLLERRLPVDAEDGDGNTPLLKAAEADSAASVRLLLERGASASHCNHHQQNGLHVSSRRGAEPVLQALLQHGANVDQVDKDGHTPLHLSVLHAHPELAAALLLHGAALAPADRDGRTALHLAAGRGLSELVAQLLEGGAEAELRDDEGLTAGELAVREGFPHIQSQIRRLSRRHRSLSQMFSVEDLGVDGPPPAETAKVQRLGSTSSAGVPTPRVASSLSSAGAPTPRLASSLSSAREAAPRLASSLSSAGEPEPGPGRCDSAAAGPAVPISAGSDSWSDDDELNFAPPPRKPSIPLPACFLAGTSPLPTDRAGDHGGAEPASAPVAEREPPSPPQPAARAETQPSPVAPEEDSWGDAEPARRARVSSWCDDPVSPAGPAAPTPASAAPTAEDSGSWDDSSSAADDGGNSARLVASPPAERGPVPSELRDQLKVSADPESAHQPQSSAPTAAPVPEPDDDTWDSSVAESAASPRPEPGVPEDGAGSGPQRPVRRRSVTLLSPPRSRETSASETADATHTQCSTSLAGTLGRDGTLQGTDELWAGNATLRADGTIGGGSPRDGGPTDQSPLPDEPPPLELASPDRPPRLGQRRVSVSLPLSADRALPVTGEQRRRGSVTSVSSTSSVSSLKSVGRTLREWRQTLLAPLRSRRRRRSLELPVRRHSIAIDSFLTEQAELTADDQVEDMYREQEAPRRAVSHSPELAPARPPRGRLRSRSVEAPPPAAAPRRHRLSGGSLADIVEADAEEEAEERRRRRGRWRSAGGGGRPGRRLSLDVTALGLPRSRHRSLVSPTADQRGSDG</sequence>
<feature type="compositionally biased region" description="Polar residues" evidence="4">
    <location>
        <begin position="307"/>
        <end position="328"/>
    </location>
</feature>
<feature type="compositionally biased region" description="Low complexity" evidence="4">
    <location>
        <begin position="480"/>
        <end position="516"/>
    </location>
</feature>
<feature type="compositionally biased region" description="Polar residues" evidence="4">
    <location>
        <begin position="895"/>
        <end position="906"/>
    </location>
</feature>
<accession>A0A6A4X0H1</accession>
<feature type="compositionally biased region" description="Low complexity" evidence="4">
    <location>
        <begin position="329"/>
        <end position="355"/>
    </location>
</feature>
<evidence type="ECO:0000256" key="4">
    <source>
        <dbReference type="SAM" id="MobiDB-lite"/>
    </source>
</evidence>
<protein>
    <submittedName>
        <fullName evidence="5">Ankyrin repeat domain-containing protein 30A</fullName>
    </submittedName>
</protein>
<dbReference type="PANTHER" id="PTHR24198:SF165">
    <property type="entry name" value="ANKYRIN REPEAT-CONTAINING PROTEIN-RELATED"/>
    <property type="match status" value="1"/>
</dbReference>
<feature type="region of interest" description="Disordered" evidence="4">
    <location>
        <begin position="288"/>
        <end position="737"/>
    </location>
</feature>
<gene>
    <name evidence="5" type="primary">ANKRD30A</name>
    <name evidence="5" type="ORF">FJT64_020467</name>
</gene>
<keyword evidence="1" id="KW-0677">Repeat</keyword>
<dbReference type="Gene3D" id="1.25.40.20">
    <property type="entry name" value="Ankyrin repeat-containing domain"/>
    <property type="match status" value="1"/>
</dbReference>